<accession>A0A8M1K4P3</accession>
<evidence type="ECO:0000256" key="1">
    <source>
        <dbReference type="SAM" id="MobiDB-lite"/>
    </source>
</evidence>
<dbReference type="InterPro" id="IPR021933">
    <property type="entry name" value="SERRATE/Ars2_N"/>
</dbReference>
<proteinExistence type="predicted"/>
<dbReference type="GO" id="GO:0016604">
    <property type="term" value="C:nuclear body"/>
    <property type="evidence" value="ECO:0007669"/>
    <property type="project" value="TreeGrafter"/>
</dbReference>
<dbReference type="KEGG" id="char:122128583"/>
<evidence type="ECO:0000259" key="2">
    <source>
        <dbReference type="Pfam" id="PF12066"/>
    </source>
</evidence>
<organism evidence="3 4">
    <name type="scientific">Clupea harengus</name>
    <name type="common">Atlantic herring</name>
    <dbReference type="NCBI Taxonomy" id="7950"/>
    <lineage>
        <taxon>Eukaryota</taxon>
        <taxon>Metazoa</taxon>
        <taxon>Chordata</taxon>
        <taxon>Craniata</taxon>
        <taxon>Vertebrata</taxon>
        <taxon>Euteleostomi</taxon>
        <taxon>Actinopterygii</taxon>
        <taxon>Neopterygii</taxon>
        <taxon>Teleostei</taxon>
        <taxon>Clupei</taxon>
        <taxon>Clupeiformes</taxon>
        <taxon>Clupeoidei</taxon>
        <taxon>Clupeidae</taxon>
        <taxon>Clupea</taxon>
    </lineage>
</organism>
<dbReference type="AlphaFoldDB" id="A0A8M1K4P3"/>
<name>A0A8M1K4P3_CLUHA</name>
<feature type="non-terminal residue" evidence="4">
    <location>
        <position position="324"/>
    </location>
</feature>
<keyword evidence="3" id="KW-1185">Reference proteome</keyword>
<dbReference type="OrthoDB" id="342064at2759"/>
<dbReference type="Proteomes" id="UP000515152">
    <property type="component" value="Chromosome 21"/>
</dbReference>
<dbReference type="Pfam" id="PF12066">
    <property type="entry name" value="SERRATE_Ars2_N"/>
    <property type="match status" value="1"/>
</dbReference>
<dbReference type="InterPro" id="IPR039727">
    <property type="entry name" value="SE/Ars2"/>
</dbReference>
<dbReference type="GO" id="GO:0031053">
    <property type="term" value="P:primary miRNA processing"/>
    <property type="evidence" value="ECO:0007669"/>
    <property type="project" value="TreeGrafter"/>
</dbReference>
<reference evidence="4" key="1">
    <citation type="submission" date="2025-08" db="UniProtKB">
        <authorList>
            <consortium name="RefSeq"/>
        </authorList>
    </citation>
    <scope>IDENTIFICATION</scope>
</reference>
<feature type="compositionally biased region" description="Basic and acidic residues" evidence="1">
    <location>
        <begin position="7"/>
        <end position="142"/>
    </location>
</feature>
<feature type="compositionally biased region" description="Basic and acidic residues" evidence="1">
    <location>
        <begin position="164"/>
        <end position="186"/>
    </location>
</feature>
<feature type="region of interest" description="Disordered" evidence="1">
    <location>
        <begin position="1"/>
        <end position="196"/>
    </location>
</feature>
<feature type="domain" description="SERRATE/Ars2 N-terminal" evidence="2">
    <location>
        <begin position="279"/>
        <end position="323"/>
    </location>
</feature>
<sequence length="324" mass="38331">MADSDDEYGRYRMDKFHPERGDYDPVRVREDLRGDHDPVRVREDLRGDHDPVRVREDLRGDHDPVRLREDLRGDHDPSRVREDLREDHNPSRVREDRRGDHDPSRVREDLRGDHNPSRVREDRRGDHRKDRVRERSREQDRKERRRHEKGQRHREKGHRRHDRGHGQHDRGHGQHERGHSHYEKSEQFTPSAQDLGCFQPLPERVRRDWHDAGREHCYGGGDFRSMVGGRGVNYPPPHPWVYPEAPPMQQNHATFIPPRFGGGADATPGCPPAALKGFKEFLLGLDPAVGEVEAVRCYSDYKVTFRRQQIEAFFLAHREEEWYD</sequence>
<dbReference type="PANTHER" id="PTHR13165">
    <property type="entry name" value="ARSENITE-RESISTANCE PROTEIN 2"/>
    <property type="match status" value="1"/>
</dbReference>
<dbReference type="RefSeq" id="XP_042558766.1">
    <property type="nucleotide sequence ID" value="XM_042702832.1"/>
</dbReference>
<feature type="compositionally biased region" description="Basic residues" evidence="1">
    <location>
        <begin position="143"/>
        <end position="163"/>
    </location>
</feature>
<dbReference type="GeneID" id="122128583"/>
<evidence type="ECO:0000313" key="4">
    <source>
        <dbReference type="RefSeq" id="XP_042558766.1"/>
    </source>
</evidence>
<dbReference type="PANTHER" id="PTHR13165:SF0">
    <property type="entry name" value="SERRATE RNA EFFECTOR MOLECULE HOMOLOG"/>
    <property type="match status" value="1"/>
</dbReference>
<gene>
    <name evidence="4" type="primary">LOC122128583</name>
</gene>
<protein>
    <submittedName>
        <fullName evidence="4">Serrate RNA effector molecule homolog</fullName>
    </submittedName>
</protein>
<evidence type="ECO:0000313" key="3">
    <source>
        <dbReference type="Proteomes" id="UP000515152"/>
    </source>
</evidence>